<dbReference type="GO" id="GO:0016020">
    <property type="term" value="C:membrane"/>
    <property type="evidence" value="ECO:0007669"/>
    <property type="project" value="UniProtKB-SubCell"/>
</dbReference>
<evidence type="ECO:0000313" key="11">
    <source>
        <dbReference type="EMBL" id="KAG5163342.1"/>
    </source>
</evidence>
<dbReference type="EMBL" id="JAFIQS010000015">
    <property type="protein sequence ID" value="KAG5163342.1"/>
    <property type="molecule type" value="Genomic_DNA"/>
</dbReference>
<dbReference type="GO" id="GO:0016787">
    <property type="term" value="F:hydrolase activity"/>
    <property type="evidence" value="ECO:0007669"/>
    <property type="project" value="UniProtKB-KW"/>
</dbReference>
<dbReference type="PANTHER" id="PTHR12302">
    <property type="entry name" value="EBNA2 BINDING PROTEIN P100"/>
    <property type="match status" value="1"/>
</dbReference>
<organism evidence="11">
    <name type="scientific">Psilocybe cubensis</name>
    <name type="common">Psychedelic mushroom</name>
    <name type="synonym">Stropharia cubensis</name>
    <dbReference type="NCBI Taxonomy" id="181762"/>
    <lineage>
        <taxon>Eukaryota</taxon>
        <taxon>Fungi</taxon>
        <taxon>Dikarya</taxon>
        <taxon>Basidiomycota</taxon>
        <taxon>Agaricomycotina</taxon>
        <taxon>Agaricomycetes</taxon>
        <taxon>Agaricomycetidae</taxon>
        <taxon>Agaricales</taxon>
        <taxon>Agaricineae</taxon>
        <taxon>Strophariaceae</taxon>
        <taxon>Psilocybe</taxon>
    </lineage>
</organism>
<dbReference type="InterPro" id="IPR035437">
    <property type="entry name" value="SNase_OB-fold_sf"/>
</dbReference>
<keyword evidence="9" id="KW-0472">Membrane</keyword>
<evidence type="ECO:0000256" key="6">
    <source>
        <dbReference type="ARBA" id="ARBA00022801"/>
    </source>
</evidence>
<comment type="similarity">
    <text evidence="3">Belongs to the LCL3 family.</text>
</comment>
<feature type="domain" description="TNase-like" evidence="10">
    <location>
        <begin position="80"/>
        <end position="245"/>
    </location>
</feature>
<name>A0A8H7XM28_PSICU</name>
<reference evidence="11" key="1">
    <citation type="submission" date="2021-02" db="EMBL/GenBank/DDBJ databases">
        <title>Psilocybe cubensis genome.</title>
        <authorList>
            <person name="Mckernan K.J."/>
            <person name="Crawford S."/>
            <person name="Trippe A."/>
            <person name="Kane L.T."/>
            <person name="Mclaughlin S."/>
        </authorList>
    </citation>
    <scope>NUCLEOTIDE SEQUENCE [LARGE SCALE GENOMIC DNA]</scope>
    <source>
        <strain evidence="11">MGC-MH-2018</strain>
    </source>
</reference>
<evidence type="ECO:0000256" key="8">
    <source>
        <dbReference type="SAM" id="MobiDB-lite"/>
    </source>
</evidence>
<keyword evidence="4" id="KW-0540">Nuclease</keyword>
<keyword evidence="7" id="KW-0106">Calcium</keyword>
<evidence type="ECO:0000256" key="2">
    <source>
        <dbReference type="ARBA" id="ARBA00004173"/>
    </source>
</evidence>
<feature type="transmembrane region" description="Helical" evidence="9">
    <location>
        <begin position="37"/>
        <end position="58"/>
    </location>
</feature>
<keyword evidence="9" id="KW-0812">Transmembrane</keyword>
<comment type="subcellular location">
    <subcellularLocation>
        <location evidence="1">Membrane</location>
        <topology evidence="1">Single-pass membrane protein</topology>
    </subcellularLocation>
    <subcellularLocation>
        <location evidence="2">Mitochondrion</location>
    </subcellularLocation>
</comment>
<dbReference type="GO" id="GO:0004519">
    <property type="term" value="F:endonuclease activity"/>
    <property type="evidence" value="ECO:0007669"/>
    <property type="project" value="UniProtKB-KW"/>
</dbReference>
<protein>
    <recommendedName>
        <fullName evidence="10">TNase-like domain-containing protein</fullName>
    </recommendedName>
</protein>
<evidence type="ECO:0000259" key="10">
    <source>
        <dbReference type="PROSITE" id="PS50830"/>
    </source>
</evidence>
<evidence type="ECO:0000256" key="1">
    <source>
        <dbReference type="ARBA" id="ARBA00004167"/>
    </source>
</evidence>
<accession>A0A8H7XM28</accession>
<keyword evidence="9" id="KW-1133">Transmembrane helix</keyword>
<keyword evidence="5" id="KW-0255">Endonuclease</keyword>
<evidence type="ECO:0000256" key="7">
    <source>
        <dbReference type="ARBA" id="ARBA00022837"/>
    </source>
</evidence>
<dbReference type="PANTHER" id="PTHR12302:SF3">
    <property type="entry name" value="SERINE_THREONINE-PROTEIN KINASE 31"/>
    <property type="match status" value="1"/>
</dbReference>
<sequence length="292" mass="32772">MSWLSWKKNDPQSSAHSHANDSHITNLKVQFNALPPGVAALMAFALGSSTAMSAVIMYKRYGRRIRNSDWITPKQLTRKRWLRGVVTSVGDADNFRLFHTPPLGGYTWPLKFRSIPSLSKDLKDETIHIRIAGIDAPEAAHFGKPAQPYAAESLEWLRNNILGKSVYCQVLRKDQYTRIVAQVYLSPRILPGFLFHGKNVSAEMLKAGWAVTYQQAGAEYGHLGKDGFLRLENEAKAARRGIWKGGKSLETPSQYKRRHAAATTLEEAEAAKPRSTRLAPKKGWLRSLFTRS</sequence>
<gene>
    <name evidence="11" type="ORF">JR316_011688</name>
</gene>
<keyword evidence="6" id="KW-0378">Hydrolase</keyword>
<dbReference type="SUPFAM" id="SSF50199">
    <property type="entry name" value="Staphylococcal nuclease"/>
    <property type="match status" value="1"/>
</dbReference>
<proteinExistence type="inferred from homology"/>
<dbReference type="Gene3D" id="2.40.50.90">
    <property type="match status" value="1"/>
</dbReference>
<dbReference type="Pfam" id="PF00565">
    <property type="entry name" value="SNase"/>
    <property type="match status" value="1"/>
</dbReference>
<evidence type="ECO:0000256" key="4">
    <source>
        <dbReference type="ARBA" id="ARBA00022722"/>
    </source>
</evidence>
<evidence type="ECO:0000256" key="9">
    <source>
        <dbReference type="SAM" id="Phobius"/>
    </source>
</evidence>
<dbReference type="GO" id="GO:0005739">
    <property type="term" value="C:mitochondrion"/>
    <property type="evidence" value="ECO:0007669"/>
    <property type="project" value="UniProtKB-SubCell"/>
</dbReference>
<comment type="caution">
    <text evidence="11">The sequence shown here is derived from an EMBL/GenBank/DDBJ whole genome shotgun (WGS) entry which is preliminary data.</text>
</comment>
<dbReference type="AlphaFoldDB" id="A0A8H7XM28"/>
<dbReference type="SMART" id="SM00318">
    <property type="entry name" value="SNc"/>
    <property type="match status" value="1"/>
</dbReference>
<evidence type="ECO:0000256" key="5">
    <source>
        <dbReference type="ARBA" id="ARBA00022759"/>
    </source>
</evidence>
<dbReference type="InterPro" id="IPR016071">
    <property type="entry name" value="Staphylococal_nuclease_OB-fold"/>
</dbReference>
<feature type="region of interest" description="Disordered" evidence="8">
    <location>
        <begin position="249"/>
        <end position="276"/>
    </location>
</feature>
<evidence type="ECO:0000256" key="3">
    <source>
        <dbReference type="ARBA" id="ARBA00005435"/>
    </source>
</evidence>
<dbReference type="PROSITE" id="PS50830">
    <property type="entry name" value="TNASE_3"/>
    <property type="match status" value="1"/>
</dbReference>